<dbReference type="EMBL" id="CGCB01000011">
    <property type="protein sequence ID" value="CFR00610.1"/>
    <property type="molecule type" value="Genomic_DNA"/>
</dbReference>
<dbReference type="Proteomes" id="UP000046784">
    <property type="component" value="Unassembled WGS sequence"/>
</dbReference>
<keyword evidence="4 6" id="KW-1133">Transmembrane helix</keyword>
<dbReference type="Pfam" id="PF03600">
    <property type="entry name" value="CitMHS"/>
    <property type="match status" value="1"/>
</dbReference>
<feature type="transmembrane region" description="Helical" evidence="6">
    <location>
        <begin position="341"/>
        <end position="364"/>
    </location>
</feature>
<name>A0AAI8ZR63_YERFR</name>
<feature type="domain" description="Citrate transporter-like" evidence="7">
    <location>
        <begin position="44"/>
        <end position="336"/>
    </location>
</feature>
<dbReference type="AlphaFoldDB" id="A0AAI8ZR63"/>
<keyword evidence="3 6" id="KW-0812">Transmembrane</keyword>
<evidence type="ECO:0000313" key="9">
    <source>
        <dbReference type="Proteomes" id="UP000046784"/>
    </source>
</evidence>
<feature type="transmembrane region" description="Helical" evidence="6">
    <location>
        <begin position="113"/>
        <end position="140"/>
    </location>
</feature>
<evidence type="ECO:0000259" key="7">
    <source>
        <dbReference type="Pfam" id="PF03600"/>
    </source>
</evidence>
<accession>A0AAI8ZR63</accession>
<feature type="transmembrane region" description="Helical" evidence="6">
    <location>
        <begin position="312"/>
        <end position="335"/>
    </location>
</feature>
<comment type="caution">
    <text evidence="8">The sequence shown here is derived from an EMBL/GenBank/DDBJ whole genome shotgun (WGS) entry which is preliminary data.</text>
</comment>
<dbReference type="PANTHER" id="PTHR43568">
    <property type="entry name" value="P PROTEIN"/>
    <property type="match status" value="1"/>
</dbReference>
<keyword evidence="2" id="KW-0813">Transport</keyword>
<evidence type="ECO:0000256" key="4">
    <source>
        <dbReference type="ARBA" id="ARBA00022989"/>
    </source>
</evidence>
<feature type="transmembrane region" description="Helical" evidence="6">
    <location>
        <begin position="376"/>
        <end position="395"/>
    </location>
</feature>
<feature type="transmembrane region" description="Helical" evidence="6">
    <location>
        <begin position="231"/>
        <end position="250"/>
    </location>
</feature>
<dbReference type="PANTHER" id="PTHR43568:SF1">
    <property type="entry name" value="P PROTEIN"/>
    <property type="match status" value="1"/>
</dbReference>
<feature type="transmembrane region" description="Helical" evidence="6">
    <location>
        <begin position="74"/>
        <end position="93"/>
    </location>
</feature>
<evidence type="ECO:0000313" key="8">
    <source>
        <dbReference type="EMBL" id="CFR00610.1"/>
    </source>
</evidence>
<reference evidence="8 9" key="1">
    <citation type="submission" date="2015-03" db="EMBL/GenBank/DDBJ databases">
        <authorList>
            <consortium name="Pathogen Informatics"/>
            <person name="Murphy D."/>
        </authorList>
    </citation>
    <scope>NUCLEOTIDE SEQUENCE [LARGE SCALE GENOMIC DNA]</scope>
    <source>
        <strain evidence="8 9">3400/83</strain>
    </source>
</reference>
<dbReference type="GO" id="GO:0016020">
    <property type="term" value="C:membrane"/>
    <property type="evidence" value="ECO:0007669"/>
    <property type="project" value="UniProtKB-SubCell"/>
</dbReference>
<feature type="transmembrane region" description="Helical" evidence="6">
    <location>
        <begin position="152"/>
        <end position="171"/>
    </location>
</feature>
<feature type="transmembrane region" description="Helical" evidence="6">
    <location>
        <begin position="270"/>
        <end position="291"/>
    </location>
</feature>
<evidence type="ECO:0000256" key="5">
    <source>
        <dbReference type="ARBA" id="ARBA00023136"/>
    </source>
</evidence>
<feature type="transmembrane region" description="Helical" evidence="6">
    <location>
        <begin position="191"/>
        <end position="211"/>
    </location>
</feature>
<proteinExistence type="predicted"/>
<organism evidence="8 9">
    <name type="scientific">Yersinia frederiksenii</name>
    <dbReference type="NCBI Taxonomy" id="29484"/>
    <lineage>
        <taxon>Bacteria</taxon>
        <taxon>Pseudomonadati</taxon>
        <taxon>Pseudomonadota</taxon>
        <taxon>Gammaproteobacteria</taxon>
        <taxon>Enterobacterales</taxon>
        <taxon>Yersiniaceae</taxon>
        <taxon>Yersinia</taxon>
    </lineage>
</organism>
<gene>
    <name evidence="8" type="primary">ybiR</name>
    <name evidence="8" type="ORF">ERS008524_02105</name>
</gene>
<keyword evidence="5 6" id="KW-0472">Membrane</keyword>
<evidence type="ECO:0000256" key="6">
    <source>
        <dbReference type="SAM" id="Phobius"/>
    </source>
</evidence>
<comment type="subcellular location">
    <subcellularLocation>
        <location evidence="1">Membrane</location>
        <topology evidence="1">Multi-pass membrane protein</topology>
    </subcellularLocation>
</comment>
<evidence type="ECO:0000256" key="1">
    <source>
        <dbReference type="ARBA" id="ARBA00004141"/>
    </source>
</evidence>
<dbReference type="InterPro" id="IPR051475">
    <property type="entry name" value="Diverse_Ion_Transporter"/>
</dbReference>
<evidence type="ECO:0000256" key="2">
    <source>
        <dbReference type="ARBA" id="ARBA00022448"/>
    </source>
</evidence>
<dbReference type="GO" id="GO:0055085">
    <property type="term" value="P:transmembrane transport"/>
    <property type="evidence" value="ECO:0007669"/>
    <property type="project" value="InterPro"/>
</dbReference>
<feature type="transmembrane region" description="Helical" evidence="6">
    <location>
        <begin position="43"/>
        <end position="62"/>
    </location>
</feature>
<sequence length="397" mass="43879">MMGCVNVAFLCQPLVIIDHPMTQHTTTHRAINTIFRPFLKDRLLHILLVLGIGLTVLMPAKITAFPQFIDWTTIVTLLGLMLLTKGVEVSGYFDFIGRKIINTLHTERHLALFLVLSAAVLSSFLTNDVALFIIVPLILTLKKISSLPVSRLIIFSALAVNAGSLLTPIGNPQNILLWSRSDLSFMGFTRQMAPLAAVILLTLLAVTWWRFPARTIKKQASSPIYPYQFRLLLSCVALYVIFIICVDLGLENYGLLIVFAGLLLMARRVLLAIDWSLIVVFMAMFIDVRLLTELPALQALFGEIKTLSHAAAYILGIGLSQLISNVPATILLLNYLPSSALVAYAVNIGGFGFALGSMANLIALRMAGEPAIWLKFHAYSLPFLLWSALVGWYLLAW</sequence>
<dbReference type="InterPro" id="IPR004680">
    <property type="entry name" value="Cit_transptr-like_dom"/>
</dbReference>
<evidence type="ECO:0000256" key="3">
    <source>
        <dbReference type="ARBA" id="ARBA00022692"/>
    </source>
</evidence>
<protein>
    <submittedName>
        <fullName evidence="8">Inner membrane protein</fullName>
    </submittedName>
</protein>